<dbReference type="InterPro" id="IPR003200">
    <property type="entry name" value="Nict_dMeBzImd_PRibTrfase"/>
</dbReference>
<dbReference type="HAMAP" id="MF_00230">
    <property type="entry name" value="CobT"/>
    <property type="match status" value="1"/>
</dbReference>
<dbReference type="GO" id="GO:0008939">
    <property type="term" value="F:nicotinate-nucleotide-dimethylbenzimidazole phosphoribosyltransferase activity"/>
    <property type="evidence" value="ECO:0007669"/>
    <property type="project" value="UniProtKB-EC"/>
</dbReference>
<dbReference type="Proteomes" id="UP000809829">
    <property type="component" value="Unassembled WGS sequence"/>
</dbReference>
<evidence type="ECO:0000256" key="4">
    <source>
        <dbReference type="ARBA" id="ARBA00011991"/>
    </source>
</evidence>
<dbReference type="PANTHER" id="PTHR43463">
    <property type="entry name" value="NICOTINATE-NUCLEOTIDE--DIMETHYLBENZIMIDAZOLE PHOSPHORIBOSYLTRANSFERASE"/>
    <property type="match status" value="1"/>
</dbReference>
<dbReference type="CDD" id="cd02439">
    <property type="entry name" value="DMB-PRT_CobT"/>
    <property type="match status" value="1"/>
</dbReference>
<dbReference type="PANTHER" id="PTHR43463:SF1">
    <property type="entry name" value="NICOTINATE-NUCLEOTIDE--DIMETHYLBENZIMIDAZOLE PHOSPHORIBOSYLTRANSFERASE"/>
    <property type="match status" value="1"/>
</dbReference>
<evidence type="ECO:0000256" key="6">
    <source>
        <dbReference type="ARBA" id="ARBA00022573"/>
    </source>
</evidence>
<evidence type="ECO:0000256" key="9">
    <source>
        <dbReference type="ARBA" id="ARBA00030686"/>
    </source>
</evidence>
<organism evidence="12 13">
    <name type="scientific">Priestia iocasae</name>
    <dbReference type="NCBI Taxonomy" id="2291674"/>
    <lineage>
        <taxon>Bacteria</taxon>
        <taxon>Bacillati</taxon>
        <taxon>Bacillota</taxon>
        <taxon>Bacilli</taxon>
        <taxon>Bacillales</taxon>
        <taxon>Bacillaceae</taxon>
        <taxon>Priestia</taxon>
    </lineage>
</organism>
<evidence type="ECO:0000313" key="12">
    <source>
        <dbReference type="EMBL" id="MBM7703908.1"/>
    </source>
</evidence>
<dbReference type="InterPro" id="IPR017846">
    <property type="entry name" value="Nict_dMeBzImd_PRibTrfase_bact"/>
</dbReference>
<comment type="function">
    <text evidence="1 11">Catalyzes the synthesis of alpha-ribazole-5'-phosphate from nicotinate mononucleotide (NAMN) and 5,6-dimethylbenzimidazole (DMB).</text>
</comment>
<evidence type="ECO:0000256" key="2">
    <source>
        <dbReference type="ARBA" id="ARBA00005049"/>
    </source>
</evidence>
<comment type="pathway">
    <text evidence="2 11">Nucleoside biosynthesis; alpha-ribazole biosynthesis; alpha-ribazole from 5,6-dimethylbenzimidazole: step 1/2.</text>
</comment>
<feature type="active site" description="Proton acceptor" evidence="11">
    <location>
        <position position="313"/>
    </location>
</feature>
<reference evidence="12 13" key="1">
    <citation type="submission" date="2021-01" db="EMBL/GenBank/DDBJ databases">
        <title>Genomic Encyclopedia of Type Strains, Phase IV (KMG-IV): sequencing the most valuable type-strain genomes for metagenomic binning, comparative biology and taxonomic classification.</title>
        <authorList>
            <person name="Goeker M."/>
        </authorList>
    </citation>
    <scope>NUCLEOTIDE SEQUENCE [LARGE SCALE GENOMIC DNA]</scope>
    <source>
        <strain evidence="12 13">DSM 104297</strain>
    </source>
</reference>
<dbReference type="RefSeq" id="WP_205187901.1">
    <property type="nucleotide sequence ID" value="NZ_JAFBFC010000004.1"/>
</dbReference>
<dbReference type="InterPro" id="IPR036087">
    <property type="entry name" value="Nict_dMeBzImd_PRibTrfase_sf"/>
</dbReference>
<evidence type="ECO:0000256" key="3">
    <source>
        <dbReference type="ARBA" id="ARBA00007110"/>
    </source>
</evidence>
<protein>
    <recommendedName>
        <fullName evidence="5 11">Nicotinate-nucleotide--dimethylbenzimidazole phosphoribosyltransferase</fullName>
        <shortName evidence="11">NN:DBI PRT</shortName>
        <ecNumber evidence="4 11">2.4.2.21</ecNumber>
    </recommendedName>
    <alternativeName>
        <fullName evidence="9 11">N(1)-alpha-phosphoribosyltransferase</fullName>
    </alternativeName>
</protein>
<evidence type="ECO:0000256" key="11">
    <source>
        <dbReference type="HAMAP-Rule" id="MF_00230"/>
    </source>
</evidence>
<gene>
    <name evidence="11" type="primary">cobT</name>
    <name evidence="12" type="ORF">JOC83_002757</name>
</gene>
<comment type="caution">
    <text evidence="12">The sequence shown here is derived from an EMBL/GenBank/DDBJ whole genome shotgun (WGS) entry which is preliminary data.</text>
</comment>
<dbReference type="SUPFAM" id="SSF52733">
    <property type="entry name" value="Nicotinate mononucleotide:5,6-dimethylbenzimidazole phosphoribosyltransferase (CobT)"/>
    <property type="match status" value="1"/>
</dbReference>
<dbReference type="NCBIfam" id="TIGR03160">
    <property type="entry name" value="cobT_DBIPRT"/>
    <property type="match status" value="1"/>
</dbReference>
<comment type="catalytic activity">
    <reaction evidence="10 11">
        <text>5,6-dimethylbenzimidazole + nicotinate beta-D-ribonucleotide = alpha-ribazole 5'-phosphate + nicotinate + H(+)</text>
        <dbReference type="Rhea" id="RHEA:11196"/>
        <dbReference type="ChEBI" id="CHEBI:15378"/>
        <dbReference type="ChEBI" id="CHEBI:15890"/>
        <dbReference type="ChEBI" id="CHEBI:32544"/>
        <dbReference type="ChEBI" id="CHEBI:57502"/>
        <dbReference type="ChEBI" id="CHEBI:57918"/>
        <dbReference type="EC" id="2.4.2.21"/>
    </reaction>
</comment>
<sequence>MQTKVSIPPLREEIGEQTARYIDQLTKPQGSLGTLESLAIDLAKMTGETFPTVLPAGVIVFAADHGITEEGVSAYPQEVTAQMVRNFLNGGAAINVFSQQIGAKLKVVNIGVATDIHDEKVVNRHIRKGTRNFLKEDAMTLSEVEMAIDAGYEEAVHYINEGIKCLIVGEMGIGNTTSSSALLAALTTHSIESIVGYGTGITEEQRQHKVDIIHQSLHNRKPNPEDALDLLAKVGGLEIAAMTGAMLAAAEHRVPILVDGFICTVSACLATLICPDVKHYMIVAHQSVEPGHQKAIAYLKKEPLLNLSLRLGEGTGAAIAFPLLQFATNMVKQMATFSSAGVSTK</sequence>
<evidence type="ECO:0000256" key="8">
    <source>
        <dbReference type="ARBA" id="ARBA00022679"/>
    </source>
</evidence>
<keyword evidence="6 11" id="KW-0169">Cobalamin biosynthesis</keyword>
<dbReference type="Gene3D" id="3.40.50.10210">
    <property type="match status" value="1"/>
</dbReference>
<dbReference type="Pfam" id="PF02277">
    <property type="entry name" value="DBI_PRT"/>
    <property type="match status" value="1"/>
</dbReference>
<dbReference type="InterPro" id="IPR023195">
    <property type="entry name" value="Nict_dMeBzImd_PRibTrfase_N"/>
</dbReference>
<dbReference type="EMBL" id="JAFBFC010000004">
    <property type="protein sequence ID" value="MBM7703908.1"/>
    <property type="molecule type" value="Genomic_DNA"/>
</dbReference>
<keyword evidence="8 11" id="KW-0808">Transferase</keyword>
<comment type="similarity">
    <text evidence="3 11">Belongs to the CobT family.</text>
</comment>
<evidence type="ECO:0000256" key="5">
    <source>
        <dbReference type="ARBA" id="ARBA00015486"/>
    </source>
</evidence>
<keyword evidence="7 11" id="KW-0328">Glycosyltransferase</keyword>
<dbReference type="NCBIfam" id="NF000996">
    <property type="entry name" value="PRK00105.1"/>
    <property type="match status" value="1"/>
</dbReference>
<evidence type="ECO:0000256" key="10">
    <source>
        <dbReference type="ARBA" id="ARBA00047340"/>
    </source>
</evidence>
<name>A0ABS2QXK0_9BACI</name>
<evidence type="ECO:0000313" key="13">
    <source>
        <dbReference type="Proteomes" id="UP000809829"/>
    </source>
</evidence>
<evidence type="ECO:0000256" key="1">
    <source>
        <dbReference type="ARBA" id="ARBA00002197"/>
    </source>
</evidence>
<dbReference type="Gene3D" id="1.10.1610.10">
    <property type="match status" value="1"/>
</dbReference>
<proteinExistence type="inferred from homology"/>
<keyword evidence="13" id="KW-1185">Reference proteome</keyword>
<evidence type="ECO:0000256" key="7">
    <source>
        <dbReference type="ARBA" id="ARBA00022676"/>
    </source>
</evidence>
<accession>A0ABS2QXK0</accession>
<dbReference type="EC" id="2.4.2.21" evidence="4 11"/>